<reference evidence="1" key="1">
    <citation type="journal article" date="2003" name="Plasmid">
        <title>Identification and nucleotide sequence analysis of a cryptic plasmid, pRM21, from Rhodothermus marinus.</title>
        <authorList>
            <person name="Ernstsson S."/>
            <person name="Bjornsdottir S.H."/>
            <person name="Jonsson Z.O."/>
            <person name="Thorbjarnardottir S.H."/>
            <person name="Eggertsson G."/>
            <person name="Palsdottir A."/>
        </authorList>
    </citation>
    <scope>NUCLEOTIDE SEQUENCE</scope>
    <source>
        <strain evidence="1">R-21</strain>
    </source>
</reference>
<gene>
    <name evidence="1" type="primary">ORF2</name>
</gene>
<evidence type="ECO:0000313" key="1">
    <source>
        <dbReference type="EMBL" id="AAA20551.1"/>
    </source>
</evidence>
<organism evidence="1">
    <name type="scientific">Rhodothermus marinus</name>
    <name type="common">Rhodothermus obamensis</name>
    <dbReference type="NCBI Taxonomy" id="29549"/>
    <lineage>
        <taxon>Bacteria</taxon>
        <taxon>Pseudomonadati</taxon>
        <taxon>Rhodothermota</taxon>
        <taxon>Rhodothermia</taxon>
        <taxon>Rhodothermales</taxon>
        <taxon>Rhodothermaceae</taxon>
        <taxon>Rhodothermus</taxon>
    </lineage>
</organism>
<geneLocation type="plasmid" evidence="1">
    <name>pRM21</name>
</geneLocation>
<sequence>MVSWTVANVLARVVCWGNRSQPSADHATDTSP</sequence>
<dbReference type="AlphaFoldDB" id="Q52875"/>
<accession>Q52875</accession>
<protein>
    <submittedName>
        <fullName evidence="1">Putative translational coupling peptide</fullName>
    </submittedName>
</protein>
<dbReference type="EMBL" id="U10426">
    <property type="protein sequence ID" value="AAA20551.1"/>
    <property type="molecule type" value="Genomic_DNA"/>
</dbReference>
<keyword evidence="1" id="KW-0614">Plasmid</keyword>
<name>Q52875_RHOMR</name>
<proteinExistence type="predicted"/>